<organism evidence="2 3">
    <name type="scientific">Mucuna pruriens</name>
    <name type="common">Velvet bean</name>
    <name type="synonym">Dolichos pruriens</name>
    <dbReference type="NCBI Taxonomy" id="157652"/>
    <lineage>
        <taxon>Eukaryota</taxon>
        <taxon>Viridiplantae</taxon>
        <taxon>Streptophyta</taxon>
        <taxon>Embryophyta</taxon>
        <taxon>Tracheophyta</taxon>
        <taxon>Spermatophyta</taxon>
        <taxon>Magnoliopsida</taxon>
        <taxon>eudicotyledons</taxon>
        <taxon>Gunneridae</taxon>
        <taxon>Pentapetalae</taxon>
        <taxon>rosids</taxon>
        <taxon>fabids</taxon>
        <taxon>Fabales</taxon>
        <taxon>Fabaceae</taxon>
        <taxon>Papilionoideae</taxon>
        <taxon>50 kb inversion clade</taxon>
        <taxon>NPAAA clade</taxon>
        <taxon>indigoferoid/millettioid clade</taxon>
        <taxon>Phaseoleae</taxon>
        <taxon>Mucuna</taxon>
    </lineage>
</organism>
<sequence>MCDASNFGIGSRLRLESWSRQTSARDCLCVPNNGPNLILAEEAKSKVETDLVDASPPRIPHRNQRQEGC</sequence>
<accession>A0A371FH89</accession>
<feature type="region of interest" description="Disordered" evidence="1">
    <location>
        <begin position="48"/>
        <end position="69"/>
    </location>
</feature>
<proteinExistence type="predicted"/>
<reference evidence="2" key="1">
    <citation type="submission" date="2018-05" db="EMBL/GenBank/DDBJ databases">
        <title>Draft genome of Mucuna pruriens seed.</title>
        <authorList>
            <person name="Nnadi N.E."/>
            <person name="Vos R."/>
            <person name="Hasami M.H."/>
            <person name="Devisetty U.K."/>
            <person name="Aguiy J.C."/>
        </authorList>
    </citation>
    <scope>NUCLEOTIDE SEQUENCE [LARGE SCALE GENOMIC DNA]</scope>
    <source>
        <strain evidence="2">JCA_2017</strain>
    </source>
</reference>
<evidence type="ECO:0000313" key="2">
    <source>
        <dbReference type="EMBL" id="RDX77646.1"/>
    </source>
</evidence>
<protein>
    <submittedName>
        <fullName evidence="2">Uncharacterized protein</fullName>
    </submittedName>
</protein>
<evidence type="ECO:0000313" key="3">
    <source>
        <dbReference type="Proteomes" id="UP000257109"/>
    </source>
</evidence>
<dbReference type="AlphaFoldDB" id="A0A371FH89"/>
<feature type="non-terminal residue" evidence="2">
    <location>
        <position position="1"/>
    </location>
</feature>
<dbReference type="Proteomes" id="UP000257109">
    <property type="component" value="Unassembled WGS sequence"/>
</dbReference>
<keyword evidence="3" id="KW-1185">Reference proteome</keyword>
<gene>
    <name evidence="2" type="ORF">CR513_42198</name>
</gene>
<comment type="caution">
    <text evidence="2">The sequence shown here is derived from an EMBL/GenBank/DDBJ whole genome shotgun (WGS) entry which is preliminary data.</text>
</comment>
<dbReference type="EMBL" id="QJKJ01009122">
    <property type="protein sequence ID" value="RDX77646.1"/>
    <property type="molecule type" value="Genomic_DNA"/>
</dbReference>
<evidence type="ECO:0000256" key="1">
    <source>
        <dbReference type="SAM" id="MobiDB-lite"/>
    </source>
</evidence>
<name>A0A371FH89_MUCPR</name>